<keyword evidence="2" id="KW-1185">Reference proteome</keyword>
<evidence type="ECO:0000313" key="1">
    <source>
        <dbReference type="EMBL" id="KAA0713564.1"/>
    </source>
</evidence>
<gene>
    <name evidence="1" type="ORF">E1301_Tti021829</name>
</gene>
<comment type="caution">
    <text evidence="1">The sequence shown here is derived from an EMBL/GenBank/DDBJ whole genome shotgun (WGS) entry which is preliminary data.</text>
</comment>
<dbReference type="EMBL" id="SOYY01000012">
    <property type="protein sequence ID" value="KAA0713564.1"/>
    <property type="molecule type" value="Genomic_DNA"/>
</dbReference>
<name>A0A5A9NTU7_9TELE</name>
<sequence length="292" mass="33523">MSSRDQSSSIVDLTAWPENFEVPWNRMPTGIKTAIALGKRPAAKERREMVRTIVDEMRLAELNPSKSQCLTDAKQIVKQYPQCFADVLRDGIKIGTVNRGCSHSRRRIQKKASRSPTEDIAPGFADQYGCVRWQPKCPLEETEESLKEKQKEMKDLYSTEGPAGVERGHLTKLMKATYYLQRKYTNVYPPPSIAELKNDCCPYLFTPKELYNHFKLLTNISILEKLENSMGEKGKMILQFFKQKQAGTNADEIQRILMRFEDSGASCVIPALSFCFFYTSKKNMKTLFFRQT</sequence>
<evidence type="ECO:0000313" key="2">
    <source>
        <dbReference type="Proteomes" id="UP000324632"/>
    </source>
</evidence>
<reference evidence="1 2" key="1">
    <citation type="journal article" date="2019" name="Mol. Ecol. Resour.">
        <title>Chromosome-level genome assembly of Triplophysa tibetana, a fish adapted to the harsh high-altitude environment of the Tibetan Plateau.</title>
        <authorList>
            <person name="Yang X."/>
            <person name="Liu H."/>
            <person name="Ma Z."/>
            <person name="Zou Y."/>
            <person name="Zou M."/>
            <person name="Mao Y."/>
            <person name="Li X."/>
            <person name="Wang H."/>
            <person name="Chen T."/>
            <person name="Wang W."/>
            <person name="Yang R."/>
        </authorList>
    </citation>
    <scope>NUCLEOTIDE SEQUENCE [LARGE SCALE GENOMIC DNA]</scope>
    <source>
        <strain evidence="1">TTIB1903HZAU</strain>
        <tissue evidence="1">Muscle</tissue>
    </source>
</reference>
<dbReference type="AlphaFoldDB" id="A0A5A9NTU7"/>
<accession>A0A5A9NTU7</accession>
<proteinExistence type="predicted"/>
<protein>
    <submittedName>
        <fullName evidence="1">Uncharacterized protein</fullName>
    </submittedName>
</protein>
<dbReference type="PANTHER" id="PTHR31025:SF30">
    <property type="entry name" value="SI:DKEY-15H8.17"/>
    <property type="match status" value="1"/>
</dbReference>
<organism evidence="1 2">
    <name type="scientific">Triplophysa tibetana</name>
    <dbReference type="NCBI Taxonomy" id="1572043"/>
    <lineage>
        <taxon>Eukaryota</taxon>
        <taxon>Metazoa</taxon>
        <taxon>Chordata</taxon>
        <taxon>Craniata</taxon>
        <taxon>Vertebrata</taxon>
        <taxon>Euteleostomi</taxon>
        <taxon>Actinopterygii</taxon>
        <taxon>Neopterygii</taxon>
        <taxon>Teleostei</taxon>
        <taxon>Ostariophysi</taxon>
        <taxon>Cypriniformes</taxon>
        <taxon>Nemacheilidae</taxon>
        <taxon>Triplophysa</taxon>
    </lineage>
</organism>
<dbReference type="Proteomes" id="UP000324632">
    <property type="component" value="Chromosome 12"/>
</dbReference>
<dbReference type="PANTHER" id="PTHR31025">
    <property type="entry name" value="SI:CH211-196P9.1-RELATED"/>
    <property type="match status" value="1"/>
</dbReference>